<comment type="similarity">
    <text evidence="2">Belongs to the thiolase-like superfamily. Beta-ketoacyl-ACP synthases family.</text>
</comment>
<feature type="active site" description="For beta-ketoacyl synthase activity" evidence="13">
    <location>
        <position position="154"/>
    </location>
</feature>
<dbReference type="Proteomes" id="UP000712673">
    <property type="component" value="Unassembled WGS sequence"/>
</dbReference>
<dbReference type="Pfam" id="PF00109">
    <property type="entry name" value="ketoacyl-synt"/>
    <property type="match status" value="1"/>
</dbReference>
<evidence type="ECO:0000256" key="9">
    <source>
        <dbReference type="ARBA" id="ARBA00023160"/>
    </source>
</evidence>
<accession>A0A937W226</accession>
<sequence length="409" mass="43483">GIGAVTAIGHGRQGLWEGVQRGTSAVRSLTRFDPSPYRARMAAEVELNVADYLDRKQLKRLDRFAQFAVIAARMAVEDAGLRIPEEPPGTVGVMMGSALGGITMAETQYLAYLQHGLRAVNPALALAVFGASCSCTIAIDLGITGPNSTNSNSCSAGTMALGEAFRLIRAGHAEVVLAGGAEAPITPLSFGAFDVIHAMSTANNNPSAAYRPFDRERDGFVMAEGASVLVLEAFEHAVQRGAPIWGEILGYGLTNDAHHMTAPHPQGEPAARAMQLALDEAEVSPSAIGYVNAHGSSTPLNDKTETRAIKQVFGERAYTLPISSTKALHAHAFGATGPIEVAICCLAFEHNYLPPTINYVTPDPECDLNYLPNRGVHQSVDYILKNSFGFGGINATLVLKRYRPELEAV</sequence>
<dbReference type="PANTHER" id="PTHR11712:SF336">
    <property type="entry name" value="3-OXOACYL-[ACYL-CARRIER-PROTEIN] SYNTHASE, MITOCHONDRIAL"/>
    <property type="match status" value="1"/>
</dbReference>
<dbReference type="AlphaFoldDB" id="A0A937W226"/>
<evidence type="ECO:0000256" key="4">
    <source>
        <dbReference type="ARBA" id="ARBA00014657"/>
    </source>
</evidence>
<dbReference type="PANTHER" id="PTHR11712">
    <property type="entry name" value="POLYKETIDE SYNTHASE-RELATED"/>
    <property type="match status" value="1"/>
</dbReference>
<dbReference type="CDD" id="cd00834">
    <property type="entry name" value="KAS_I_II"/>
    <property type="match status" value="1"/>
</dbReference>
<keyword evidence="10" id="KW-0012">Acyltransferase</keyword>
<comment type="caution">
    <text evidence="15">The sequence shown here is derived from an EMBL/GenBank/DDBJ whole genome shotgun (WGS) entry which is preliminary data.</text>
</comment>
<keyword evidence="9" id="KW-0275">Fatty acid biosynthesis</keyword>
<reference evidence="15" key="1">
    <citation type="submission" date="2019-03" db="EMBL/GenBank/DDBJ databases">
        <title>Lake Tanganyika Metagenome-Assembled Genomes (MAGs).</title>
        <authorList>
            <person name="Tran P."/>
        </authorList>
    </citation>
    <scope>NUCLEOTIDE SEQUENCE</scope>
    <source>
        <strain evidence="15">K_DeepCast_65m_m2_066</strain>
    </source>
</reference>
<dbReference type="SUPFAM" id="SSF53901">
    <property type="entry name" value="Thiolase-like"/>
    <property type="match status" value="2"/>
</dbReference>
<evidence type="ECO:0000256" key="5">
    <source>
        <dbReference type="ARBA" id="ARBA00022516"/>
    </source>
</evidence>
<dbReference type="InterPro" id="IPR014031">
    <property type="entry name" value="Ketoacyl_synth_C"/>
</dbReference>
<evidence type="ECO:0000256" key="8">
    <source>
        <dbReference type="ARBA" id="ARBA00023098"/>
    </source>
</evidence>
<dbReference type="InterPro" id="IPR016039">
    <property type="entry name" value="Thiolase-like"/>
</dbReference>
<comment type="pathway">
    <text evidence="1">Lipid metabolism; fatty acid biosynthesis.</text>
</comment>
<dbReference type="PIRSF" id="PIRSF000447">
    <property type="entry name" value="KAS_II"/>
    <property type="match status" value="1"/>
</dbReference>
<evidence type="ECO:0000313" key="16">
    <source>
        <dbReference type="Proteomes" id="UP000712673"/>
    </source>
</evidence>
<evidence type="ECO:0000256" key="6">
    <source>
        <dbReference type="ARBA" id="ARBA00022679"/>
    </source>
</evidence>
<name>A0A937W226_UNCTE</name>
<organism evidence="15 16">
    <name type="scientific">Tectimicrobiota bacterium</name>
    <dbReference type="NCBI Taxonomy" id="2528274"/>
    <lineage>
        <taxon>Bacteria</taxon>
        <taxon>Pseudomonadati</taxon>
        <taxon>Nitrospinota/Tectimicrobiota group</taxon>
        <taxon>Candidatus Tectimicrobiota</taxon>
    </lineage>
</organism>
<dbReference type="NCBIfam" id="NF005589">
    <property type="entry name" value="PRK07314.1"/>
    <property type="match status" value="1"/>
</dbReference>
<evidence type="ECO:0000256" key="7">
    <source>
        <dbReference type="ARBA" id="ARBA00022832"/>
    </source>
</evidence>
<evidence type="ECO:0000256" key="10">
    <source>
        <dbReference type="ARBA" id="ARBA00023315"/>
    </source>
</evidence>
<dbReference type="InterPro" id="IPR000794">
    <property type="entry name" value="Beta-ketoacyl_synthase"/>
</dbReference>
<keyword evidence="8" id="KW-0443">Lipid metabolism</keyword>
<protein>
    <recommendedName>
        <fullName evidence="4">3-oxoacyl-[acyl-carrier-protein] synthase 2</fullName>
        <ecNumber evidence="3">2.3.1.179</ecNumber>
    </recommendedName>
    <alternativeName>
        <fullName evidence="12">3-oxoacyl-[acyl-carrier-protein] synthase II</fullName>
    </alternativeName>
    <alternativeName>
        <fullName evidence="11">Beta-ketoacyl-ACP synthase II</fullName>
    </alternativeName>
</protein>
<dbReference type="Pfam" id="PF02801">
    <property type="entry name" value="Ketoacyl-synt_C"/>
    <property type="match status" value="1"/>
</dbReference>
<dbReference type="SMART" id="SM00825">
    <property type="entry name" value="PKS_KS"/>
    <property type="match status" value="1"/>
</dbReference>
<dbReference type="EMBL" id="VGLS01000292">
    <property type="protein sequence ID" value="MBM3224285.1"/>
    <property type="molecule type" value="Genomic_DNA"/>
</dbReference>
<evidence type="ECO:0000256" key="13">
    <source>
        <dbReference type="PIRSR" id="PIRSR000447-1"/>
    </source>
</evidence>
<dbReference type="InterPro" id="IPR020841">
    <property type="entry name" value="PKS_Beta-ketoAc_synthase_dom"/>
</dbReference>
<keyword evidence="6" id="KW-0808">Transferase</keyword>
<dbReference type="InterPro" id="IPR014030">
    <property type="entry name" value="Ketoacyl_synth_N"/>
</dbReference>
<evidence type="ECO:0000256" key="2">
    <source>
        <dbReference type="ARBA" id="ARBA00008467"/>
    </source>
</evidence>
<dbReference type="FunFam" id="3.40.47.10:FF:000029">
    <property type="entry name" value="3-oxoacyl-[acyl-carrier-protein] synthase 1"/>
    <property type="match status" value="1"/>
</dbReference>
<keyword evidence="5" id="KW-0444">Lipid biosynthesis</keyword>
<dbReference type="InterPro" id="IPR017568">
    <property type="entry name" value="3-oxoacyl-ACP_synth-2"/>
</dbReference>
<evidence type="ECO:0000256" key="1">
    <source>
        <dbReference type="ARBA" id="ARBA00005194"/>
    </source>
</evidence>
<feature type="non-terminal residue" evidence="15">
    <location>
        <position position="1"/>
    </location>
</feature>
<dbReference type="GO" id="GO:0030497">
    <property type="term" value="P:fatty acid elongation"/>
    <property type="evidence" value="ECO:0007669"/>
    <property type="project" value="UniProtKB-ARBA"/>
</dbReference>
<evidence type="ECO:0000313" key="15">
    <source>
        <dbReference type="EMBL" id="MBM3224285.1"/>
    </source>
</evidence>
<dbReference type="PROSITE" id="PS52004">
    <property type="entry name" value="KS3_2"/>
    <property type="match status" value="1"/>
</dbReference>
<feature type="domain" description="Ketosynthase family 3 (KS3)" evidence="14">
    <location>
        <begin position="1"/>
        <end position="401"/>
    </location>
</feature>
<keyword evidence="7" id="KW-0276">Fatty acid metabolism</keyword>
<evidence type="ECO:0000256" key="3">
    <source>
        <dbReference type="ARBA" id="ARBA00012356"/>
    </source>
</evidence>
<dbReference type="FunFam" id="3.40.47.10:FF:000018">
    <property type="entry name" value="3-oxoacyl-[acyl-carrier-protein] synthase 2"/>
    <property type="match status" value="1"/>
</dbReference>
<evidence type="ECO:0000259" key="14">
    <source>
        <dbReference type="PROSITE" id="PS52004"/>
    </source>
</evidence>
<gene>
    <name evidence="15" type="ORF">FJZ47_10830</name>
</gene>
<evidence type="ECO:0000256" key="12">
    <source>
        <dbReference type="ARBA" id="ARBA00032171"/>
    </source>
</evidence>
<evidence type="ECO:0000256" key="11">
    <source>
        <dbReference type="ARBA" id="ARBA00029675"/>
    </source>
</evidence>
<proteinExistence type="inferred from homology"/>
<dbReference type="EC" id="2.3.1.179" evidence="3"/>
<dbReference type="Gene3D" id="3.40.47.10">
    <property type="match status" value="2"/>
</dbReference>
<dbReference type="GO" id="GO:0004315">
    <property type="term" value="F:3-oxoacyl-[acyl-carrier-protein] synthase activity"/>
    <property type="evidence" value="ECO:0007669"/>
    <property type="project" value="UniProtKB-EC"/>
</dbReference>